<name>A0A926E8I4_9FIRM</name>
<dbReference type="InterPro" id="IPR014710">
    <property type="entry name" value="RmlC-like_jellyroll"/>
</dbReference>
<dbReference type="InterPro" id="IPR036388">
    <property type="entry name" value="WH-like_DNA-bd_sf"/>
</dbReference>
<keyword evidence="6" id="KW-1185">Reference proteome</keyword>
<dbReference type="InterPro" id="IPR000595">
    <property type="entry name" value="cNMP-bd_dom"/>
</dbReference>
<protein>
    <submittedName>
        <fullName evidence="5">Crp/Fnr family transcriptional regulator</fullName>
    </submittedName>
</protein>
<dbReference type="PROSITE" id="PS51063">
    <property type="entry name" value="HTH_CRP_2"/>
    <property type="match status" value="1"/>
</dbReference>
<dbReference type="SUPFAM" id="SSF46785">
    <property type="entry name" value="Winged helix' DNA-binding domain"/>
    <property type="match status" value="1"/>
</dbReference>
<gene>
    <name evidence="5" type="ORF">H8692_02220</name>
</gene>
<evidence type="ECO:0000256" key="1">
    <source>
        <dbReference type="ARBA" id="ARBA00023015"/>
    </source>
</evidence>
<dbReference type="CDD" id="cd00038">
    <property type="entry name" value="CAP_ED"/>
    <property type="match status" value="1"/>
</dbReference>
<feature type="domain" description="HTH crp-type" evidence="4">
    <location>
        <begin position="145"/>
        <end position="211"/>
    </location>
</feature>
<dbReference type="Proteomes" id="UP000610862">
    <property type="component" value="Unassembled WGS sequence"/>
</dbReference>
<dbReference type="InterPro" id="IPR036390">
    <property type="entry name" value="WH_DNA-bd_sf"/>
</dbReference>
<evidence type="ECO:0000313" key="6">
    <source>
        <dbReference type="Proteomes" id="UP000610862"/>
    </source>
</evidence>
<dbReference type="InterPro" id="IPR012318">
    <property type="entry name" value="HTH_CRP"/>
</dbReference>
<keyword evidence="2" id="KW-0238">DNA-binding</keyword>
<comment type="caution">
    <text evidence="5">The sequence shown here is derived from an EMBL/GenBank/DDBJ whole genome shotgun (WGS) entry which is preliminary data.</text>
</comment>
<dbReference type="InterPro" id="IPR018490">
    <property type="entry name" value="cNMP-bd_dom_sf"/>
</dbReference>
<dbReference type="AlphaFoldDB" id="A0A926E8I4"/>
<evidence type="ECO:0000313" key="5">
    <source>
        <dbReference type="EMBL" id="MBC8567576.1"/>
    </source>
</evidence>
<keyword evidence="3" id="KW-0804">Transcription</keyword>
<dbReference type="PRINTS" id="PR00034">
    <property type="entry name" value="HTHCRP"/>
</dbReference>
<dbReference type="Gene3D" id="1.10.10.10">
    <property type="entry name" value="Winged helix-like DNA-binding domain superfamily/Winged helix DNA-binding domain"/>
    <property type="match status" value="1"/>
</dbReference>
<reference evidence="5" key="1">
    <citation type="submission" date="2020-08" db="EMBL/GenBank/DDBJ databases">
        <title>Genome public.</title>
        <authorList>
            <person name="Liu C."/>
            <person name="Sun Q."/>
        </authorList>
    </citation>
    <scope>NUCLEOTIDE SEQUENCE</scope>
    <source>
        <strain evidence="5">NSJ-24</strain>
    </source>
</reference>
<dbReference type="PANTHER" id="PTHR24567">
    <property type="entry name" value="CRP FAMILY TRANSCRIPTIONAL REGULATORY PROTEIN"/>
    <property type="match status" value="1"/>
</dbReference>
<dbReference type="PANTHER" id="PTHR24567:SF74">
    <property type="entry name" value="HTH-TYPE TRANSCRIPTIONAL REGULATOR ARCR"/>
    <property type="match status" value="1"/>
</dbReference>
<dbReference type="Pfam" id="PF13545">
    <property type="entry name" value="HTH_Crp_2"/>
    <property type="match status" value="1"/>
</dbReference>
<evidence type="ECO:0000256" key="3">
    <source>
        <dbReference type="ARBA" id="ARBA00023163"/>
    </source>
</evidence>
<proteinExistence type="predicted"/>
<keyword evidence="1" id="KW-0805">Transcription regulation</keyword>
<dbReference type="SMART" id="SM00419">
    <property type="entry name" value="HTH_CRP"/>
    <property type="match status" value="1"/>
</dbReference>
<dbReference type="EMBL" id="JACRTA010000001">
    <property type="protein sequence ID" value="MBC8567576.1"/>
    <property type="molecule type" value="Genomic_DNA"/>
</dbReference>
<dbReference type="RefSeq" id="WP_177267615.1">
    <property type="nucleotide sequence ID" value="NZ_JACRTA010000001.1"/>
</dbReference>
<sequence>MNFSEYFPVFSKLTKQEQLALTDSVTLRKMKKGTVIHGGDEECLGLLVIRSGQLRSFIFSEEGREITVYRLFDHDICLFTASCVMKSIQFDVTVSAEKDTDAWIVPIGVYQRLMENSAVIANYTNEIMASRFTDVMWLVEQIMWKSFDKRLADFLAEECIIEETDILRITHEQIASHLGTAREVVTRMLRYFQSEGIVKLMRGSIRIIDMEKLSDMSR</sequence>
<accession>A0A926E8I4</accession>
<dbReference type="Gene3D" id="2.60.120.10">
    <property type="entry name" value="Jelly Rolls"/>
    <property type="match status" value="1"/>
</dbReference>
<dbReference type="GO" id="GO:0003700">
    <property type="term" value="F:DNA-binding transcription factor activity"/>
    <property type="evidence" value="ECO:0007669"/>
    <property type="project" value="TreeGrafter"/>
</dbReference>
<dbReference type="InterPro" id="IPR050397">
    <property type="entry name" value="Env_Response_Regulators"/>
</dbReference>
<dbReference type="GO" id="GO:0005829">
    <property type="term" value="C:cytosol"/>
    <property type="evidence" value="ECO:0007669"/>
    <property type="project" value="TreeGrafter"/>
</dbReference>
<dbReference type="GO" id="GO:0003677">
    <property type="term" value="F:DNA binding"/>
    <property type="evidence" value="ECO:0007669"/>
    <property type="project" value="UniProtKB-KW"/>
</dbReference>
<evidence type="ECO:0000259" key="4">
    <source>
        <dbReference type="PROSITE" id="PS51063"/>
    </source>
</evidence>
<dbReference type="Pfam" id="PF00027">
    <property type="entry name" value="cNMP_binding"/>
    <property type="match status" value="1"/>
</dbReference>
<dbReference type="SUPFAM" id="SSF51206">
    <property type="entry name" value="cAMP-binding domain-like"/>
    <property type="match status" value="1"/>
</dbReference>
<organism evidence="5 6">
    <name type="scientific">Lentihominibacter hominis</name>
    <dbReference type="NCBI Taxonomy" id="2763645"/>
    <lineage>
        <taxon>Bacteria</taxon>
        <taxon>Bacillati</taxon>
        <taxon>Bacillota</taxon>
        <taxon>Clostridia</taxon>
        <taxon>Peptostreptococcales</taxon>
        <taxon>Anaerovoracaceae</taxon>
        <taxon>Lentihominibacter</taxon>
    </lineage>
</organism>
<evidence type="ECO:0000256" key="2">
    <source>
        <dbReference type="ARBA" id="ARBA00023125"/>
    </source>
</evidence>